<sequence>MESTRWSLAHDDGDARARITAQVADLVTIMTHEPTARMVRFLAGGSVMDQDARDRFEAHWLAPRHDAAAAILGAAIDAGQVRADTPVDVTIDLLFAAVYRRALLTSAPLDAGYADAVVDVIWRAIESPQYREPGHSARG</sequence>
<proteinExistence type="predicted"/>
<evidence type="ECO:0000313" key="4">
    <source>
        <dbReference type="EMBL" id="GMA34001.1"/>
    </source>
</evidence>
<dbReference type="Proteomes" id="UP001157125">
    <property type="component" value="Unassembled WGS sequence"/>
</dbReference>
<feature type="domain" description="Tetracyclin repressor-like C-terminal" evidence="3">
    <location>
        <begin position="10"/>
        <end position="120"/>
    </location>
</feature>
<comment type="caution">
    <text evidence="4">The sequence shown here is derived from an EMBL/GenBank/DDBJ whole genome shotgun (WGS) entry which is preliminary data.</text>
</comment>
<dbReference type="Gene3D" id="1.10.357.10">
    <property type="entry name" value="Tetracycline Repressor, domain 2"/>
    <property type="match status" value="1"/>
</dbReference>
<dbReference type="EMBL" id="BSUN01000001">
    <property type="protein sequence ID" value="GMA34001.1"/>
    <property type="molecule type" value="Genomic_DNA"/>
</dbReference>
<keyword evidence="2" id="KW-0804">Transcription</keyword>
<evidence type="ECO:0000259" key="3">
    <source>
        <dbReference type="Pfam" id="PF16859"/>
    </source>
</evidence>
<organism evidence="4 5">
    <name type="scientific">Demequina litorisediminis</name>
    <dbReference type="NCBI Taxonomy" id="1849022"/>
    <lineage>
        <taxon>Bacteria</taxon>
        <taxon>Bacillati</taxon>
        <taxon>Actinomycetota</taxon>
        <taxon>Actinomycetes</taxon>
        <taxon>Micrococcales</taxon>
        <taxon>Demequinaceae</taxon>
        <taxon>Demequina</taxon>
    </lineage>
</organism>
<name>A0ABQ6I8H0_9MICO</name>
<evidence type="ECO:0000256" key="1">
    <source>
        <dbReference type="ARBA" id="ARBA00023015"/>
    </source>
</evidence>
<reference evidence="5" key="1">
    <citation type="journal article" date="2019" name="Int. J. Syst. Evol. Microbiol.">
        <title>The Global Catalogue of Microorganisms (GCM) 10K type strain sequencing project: providing services to taxonomists for standard genome sequencing and annotation.</title>
        <authorList>
            <consortium name="The Broad Institute Genomics Platform"/>
            <consortium name="The Broad Institute Genome Sequencing Center for Infectious Disease"/>
            <person name="Wu L."/>
            <person name="Ma J."/>
        </authorList>
    </citation>
    <scope>NUCLEOTIDE SEQUENCE [LARGE SCALE GENOMIC DNA]</scope>
    <source>
        <strain evidence="5">NBRC 112299</strain>
    </source>
</reference>
<evidence type="ECO:0000313" key="5">
    <source>
        <dbReference type="Proteomes" id="UP001157125"/>
    </source>
</evidence>
<gene>
    <name evidence="4" type="ORF">GCM10025876_02050</name>
</gene>
<protein>
    <recommendedName>
        <fullName evidence="3">Tetracyclin repressor-like C-terminal domain-containing protein</fullName>
    </recommendedName>
</protein>
<dbReference type="InterPro" id="IPR036271">
    <property type="entry name" value="Tet_transcr_reg_TetR-rel_C_sf"/>
</dbReference>
<dbReference type="SUPFAM" id="SSF48498">
    <property type="entry name" value="Tetracyclin repressor-like, C-terminal domain"/>
    <property type="match status" value="1"/>
</dbReference>
<evidence type="ECO:0000256" key="2">
    <source>
        <dbReference type="ARBA" id="ARBA00023163"/>
    </source>
</evidence>
<keyword evidence="5" id="KW-1185">Reference proteome</keyword>
<dbReference type="Pfam" id="PF16859">
    <property type="entry name" value="TetR_C_11"/>
    <property type="match status" value="1"/>
</dbReference>
<accession>A0ABQ6I8H0</accession>
<dbReference type="InterPro" id="IPR011075">
    <property type="entry name" value="TetR_C"/>
</dbReference>
<keyword evidence="1" id="KW-0805">Transcription regulation</keyword>
<dbReference type="RefSeq" id="WP_284329265.1">
    <property type="nucleotide sequence ID" value="NZ_BSUN01000001.1"/>
</dbReference>